<comment type="caution">
    <text evidence="4">The sequence shown here is derived from an EMBL/GenBank/DDBJ whole genome shotgun (WGS) entry which is preliminary data.</text>
</comment>
<dbReference type="CDD" id="cd03424">
    <property type="entry name" value="NUDIX_ADPRase_Nudt5_UGPPase_Nudt14"/>
    <property type="match status" value="1"/>
</dbReference>
<dbReference type="SUPFAM" id="SSF55811">
    <property type="entry name" value="Nudix"/>
    <property type="match status" value="1"/>
</dbReference>
<proteinExistence type="predicted"/>
<accession>A0A919K933</accession>
<dbReference type="GO" id="GO:0019693">
    <property type="term" value="P:ribose phosphate metabolic process"/>
    <property type="evidence" value="ECO:0007669"/>
    <property type="project" value="TreeGrafter"/>
</dbReference>
<dbReference type="GO" id="GO:0006753">
    <property type="term" value="P:nucleoside phosphate metabolic process"/>
    <property type="evidence" value="ECO:0007669"/>
    <property type="project" value="TreeGrafter"/>
</dbReference>
<name>A0A919K933_9ACTN</name>
<dbReference type="EMBL" id="BOMV01000095">
    <property type="protein sequence ID" value="GIF00963.1"/>
    <property type="molecule type" value="Genomic_DNA"/>
</dbReference>
<dbReference type="RefSeq" id="WP_203789285.1">
    <property type="nucleotide sequence ID" value="NZ_BOMV01000095.1"/>
</dbReference>
<dbReference type="PANTHER" id="PTHR11839:SF18">
    <property type="entry name" value="NUDIX HYDROLASE DOMAIN-CONTAINING PROTEIN"/>
    <property type="match status" value="1"/>
</dbReference>
<gene>
    <name evidence="4" type="primary">nudF</name>
    <name evidence="4" type="ORF">Ari01nite_84270</name>
</gene>
<organism evidence="4 5">
    <name type="scientific">Paractinoplanes rishiriensis</name>
    <dbReference type="NCBI Taxonomy" id="1050105"/>
    <lineage>
        <taxon>Bacteria</taxon>
        <taxon>Bacillati</taxon>
        <taxon>Actinomycetota</taxon>
        <taxon>Actinomycetes</taxon>
        <taxon>Micromonosporales</taxon>
        <taxon>Micromonosporaceae</taxon>
        <taxon>Paractinoplanes</taxon>
    </lineage>
</organism>
<reference evidence="4" key="1">
    <citation type="submission" date="2021-01" db="EMBL/GenBank/DDBJ databases">
        <title>Whole genome shotgun sequence of Actinoplanes rishiriensis NBRC 108556.</title>
        <authorList>
            <person name="Komaki H."/>
            <person name="Tamura T."/>
        </authorList>
    </citation>
    <scope>NUCLEOTIDE SEQUENCE</scope>
    <source>
        <strain evidence="4">NBRC 108556</strain>
    </source>
</reference>
<dbReference type="AlphaFoldDB" id="A0A919K933"/>
<evidence type="ECO:0000256" key="2">
    <source>
        <dbReference type="ARBA" id="ARBA00022801"/>
    </source>
</evidence>
<evidence type="ECO:0000313" key="5">
    <source>
        <dbReference type="Proteomes" id="UP000636960"/>
    </source>
</evidence>
<dbReference type="Proteomes" id="UP000636960">
    <property type="component" value="Unassembled WGS sequence"/>
</dbReference>
<comment type="cofactor">
    <cofactor evidence="1">
        <name>Mg(2+)</name>
        <dbReference type="ChEBI" id="CHEBI:18420"/>
    </cofactor>
</comment>
<evidence type="ECO:0000259" key="3">
    <source>
        <dbReference type="PROSITE" id="PS51462"/>
    </source>
</evidence>
<dbReference type="PANTHER" id="PTHR11839">
    <property type="entry name" value="UDP/ADP-SUGAR PYROPHOSPHATASE"/>
    <property type="match status" value="1"/>
</dbReference>
<dbReference type="InterPro" id="IPR015797">
    <property type="entry name" value="NUDIX_hydrolase-like_dom_sf"/>
</dbReference>
<feature type="domain" description="Nudix hydrolase" evidence="3">
    <location>
        <begin position="97"/>
        <end position="237"/>
    </location>
</feature>
<protein>
    <submittedName>
        <fullName evidence="4">ADP-ribose pyrophosphatase</fullName>
    </submittedName>
</protein>
<sequence>MSSADERRTGRLARYDELRAERPALFHNPPGAPIEILFDRAAQDDVADRSAAKLREQGHPEEYGDMGVVYEDAYYIAVRDAVRFRDGHTGPYIRLIGRQAGDGAIILPVLADGRVLLLRQFRHAVRDWQWEIPRGFAEPGDAGPATAIRELQEETGITVETVELIGRLAAEGDGIEVYLARLDREPDLRPAGDAAVEGIDEYRLVTPDELADMIAAGRVTDEYFLAAYAIAVAKRLL</sequence>
<evidence type="ECO:0000313" key="4">
    <source>
        <dbReference type="EMBL" id="GIF00963.1"/>
    </source>
</evidence>
<dbReference type="PROSITE" id="PS51462">
    <property type="entry name" value="NUDIX"/>
    <property type="match status" value="1"/>
</dbReference>
<dbReference type="Pfam" id="PF00293">
    <property type="entry name" value="NUDIX"/>
    <property type="match status" value="1"/>
</dbReference>
<dbReference type="Gene3D" id="3.90.79.10">
    <property type="entry name" value="Nucleoside Triphosphate Pyrophosphohydrolase"/>
    <property type="match status" value="1"/>
</dbReference>
<keyword evidence="5" id="KW-1185">Reference proteome</keyword>
<dbReference type="GO" id="GO:0016787">
    <property type="term" value="F:hydrolase activity"/>
    <property type="evidence" value="ECO:0007669"/>
    <property type="project" value="UniProtKB-KW"/>
</dbReference>
<evidence type="ECO:0000256" key="1">
    <source>
        <dbReference type="ARBA" id="ARBA00001946"/>
    </source>
</evidence>
<keyword evidence="2" id="KW-0378">Hydrolase</keyword>
<dbReference type="InterPro" id="IPR000086">
    <property type="entry name" value="NUDIX_hydrolase_dom"/>
</dbReference>